<gene>
    <name evidence="1" type="ORF">METZ01_LOCUS483432</name>
</gene>
<name>A0A383CG73_9ZZZZ</name>
<accession>A0A383CG73</accession>
<protein>
    <submittedName>
        <fullName evidence="1">Uncharacterized protein</fullName>
    </submittedName>
</protein>
<dbReference type="AlphaFoldDB" id="A0A383CG73"/>
<evidence type="ECO:0000313" key="1">
    <source>
        <dbReference type="EMBL" id="SVE30578.1"/>
    </source>
</evidence>
<reference evidence="1" key="1">
    <citation type="submission" date="2018-05" db="EMBL/GenBank/DDBJ databases">
        <authorList>
            <person name="Lanie J.A."/>
            <person name="Ng W.-L."/>
            <person name="Kazmierczak K.M."/>
            <person name="Andrzejewski T.M."/>
            <person name="Davidsen T.M."/>
            <person name="Wayne K.J."/>
            <person name="Tettelin H."/>
            <person name="Glass J.I."/>
            <person name="Rusch D."/>
            <person name="Podicherti R."/>
            <person name="Tsui H.-C.T."/>
            <person name="Winkler M.E."/>
        </authorList>
    </citation>
    <scope>NUCLEOTIDE SEQUENCE</scope>
</reference>
<dbReference type="EMBL" id="UINC01208169">
    <property type="protein sequence ID" value="SVE30578.1"/>
    <property type="molecule type" value="Genomic_DNA"/>
</dbReference>
<organism evidence="1">
    <name type="scientific">marine metagenome</name>
    <dbReference type="NCBI Taxonomy" id="408172"/>
    <lineage>
        <taxon>unclassified sequences</taxon>
        <taxon>metagenomes</taxon>
        <taxon>ecological metagenomes</taxon>
    </lineage>
</organism>
<sequence length="26" mass="2950">MVLSLSLRVLSLSTPPIEHGYYFGLR</sequence>
<proteinExistence type="predicted"/>